<dbReference type="AlphaFoldDB" id="A0A3N0V1K3"/>
<dbReference type="InterPro" id="IPR011055">
    <property type="entry name" value="Dup_hybrid_motif"/>
</dbReference>
<dbReference type="Pfam" id="PF01551">
    <property type="entry name" value="Peptidase_M23"/>
    <property type="match status" value="1"/>
</dbReference>
<feature type="domain" description="M23ase beta-sheet core" evidence="3">
    <location>
        <begin position="296"/>
        <end position="389"/>
    </location>
</feature>
<feature type="coiled-coil region" evidence="1">
    <location>
        <begin position="171"/>
        <end position="237"/>
    </location>
</feature>
<feature type="coiled-coil region" evidence="1">
    <location>
        <begin position="52"/>
        <end position="100"/>
    </location>
</feature>
<evidence type="ECO:0000259" key="3">
    <source>
        <dbReference type="Pfam" id="PF01551"/>
    </source>
</evidence>
<proteinExistence type="predicted"/>
<dbReference type="GO" id="GO:0004222">
    <property type="term" value="F:metalloendopeptidase activity"/>
    <property type="evidence" value="ECO:0007669"/>
    <property type="project" value="TreeGrafter"/>
</dbReference>
<evidence type="ECO:0000313" key="4">
    <source>
        <dbReference type="EMBL" id="ROH86659.1"/>
    </source>
</evidence>
<dbReference type="InterPro" id="IPR050570">
    <property type="entry name" value="Cell_wall_metabolism_enzyme"/>
</dbReference>
<organism evidence="4 5">
    <name type="scientific">Stagnimonas aquatica</name>
    <dbReference type="NCBI Taxonomy" id="2689987"/>
    <lineage>
        <taxon>Bacteria</taxon>
        <taxon>Pseudomonadati</taxon>
        <taxon>Pseudomonadota</taxon>
        <taxon>Gammaproteobacteria</taxon>
        <taxon>Nevskiales</taxon>
        <taxon>Nevskiaceae</taxon>
        <taxon>Stagnimonas</taxon>
    </lineage>
</organism>
<name>A0A3N0V1K3_9GAMM</name>
<protein>
    <recommendedName>
        <fullName evidence="3">M23ase beta-sheet core domain-containing protein</fullName>
    </recommendedName>
</protein>
<sequence>MRAPLALLLTAGLTLSTAVPALAADSKTGAKAASQKELDRVRSRIEALGRSLDKDRGQRDALDDQIEAAEKSLAASQATLNKLTEELAARQAELTRAQTDRDLARQRLGKEREALAQQLRAAFVSGQRDQLKLLLSQDSAVPVGRLLTYHDYLGRARADRVRGIQADLKTLDEAEARIRSEAARMAETKAQHEVALQEELRLKREREQLLARLKERIGDEEDQLKRLQRSEQELVKLLTTVRDVLADAPVTTPKTIDRDGQPARPFGQARGRMGWPVRGPLLANYGDPKVGGKLSWKGLWIAADRGTPVAASARGRVAYVGYMHRYGLIVILEHEDGHFTLYGHLDGTAVKAGDSVSAGTNLGSVGDSGGHDRTGLYFEVRKGTEPLDPRLWLAP</sequence>
<dbReference type="InterPro" id="IPR016047">
    <property type="entry name" value="M23ase_b-sheet_dom"/>
</dbReference>
<keyword evidence="2" id="KW-0732">Signal</keyword>
<reference evidence="4 5" key="1">
    <citation type="submission" date="2018-10" db="EMBL/GenBank/DDBJ databases">
        <authorList>
            <person name="Chen W.-M."/>
        </authorList>
    </citation>
    <scope>NUCLEOTIDE SEQUENCE [LARGE SCALE GENOMIC DNA]</scope>
    <source>
        <strain evidence="4 5">THS-13</strain>
    </source>
</reference>
<dbReference type="Gene3D" id="6.10.250.3150">
    <property type="match status" value="1"/>
</dbReference>
<evidence type="ECO:0000313" key="5">
    <source>
        <dbReference type="Proteomes" id="UP000282106"/>
    </source>
</evidence>
<evidence type="ECO:0000256" key="2">
    <source>
        <dbReference type="SAM" id="SignalP"/>
    </source>
</evidence>
<dbReference type="Proteomes" id="UP000282106">
    <property type="component" value="Unassembled WGS sequence"/>
</dbReference>
<dbReference type="SUPFAM" id="SSF51261">
    <property type="entry name" value="Duplicated hybrid motif"/>
    <property type="match status" value="1"/>
</dbReference>
<keyword evidence="1" id="KW-0175">Coiled coil</keyword>
<dbReference type="CDD" id="cd12797">
    <property type="entry name" value="M23_peptidase"/>
    <property type="match status" value="1"/>
</dbReference>
<dbReference type="Gene3D" id="2.70.70.10">
    <property type="entry name" value="Glucose Permease (Domain IIA)"/>
    <property type="match status" value="1"/>
</dbReference>
<feature type="chain" id="PRO_5018155077" description="M23ase beta-sheet core domain-containing protein" evidence="2">
    <location>
        <begin position="24"/>
        <end position="395"/>
    </location>
</feature>
<accession>A0A3N0V1K3</accession>
<comment type="caution">
    <text evidence="4">The sequence shown here is derived from an EMBL/GenBank/DDBJ whole genome shotgun (WGS) entry which is preliminary data.</text>
</comment>
<dbReference type="PANTHER" id="PTHR21666">
    <property type="entry name" value="PEPTIDASE-RELATED"/>
    <property type="match status" value="1"/>
</dbReference>
<dbReference type="PANTHER" id="PTHR21666:SF270">
    <property type="entry name" value="MUREIN HYDROLASE ACTIVATOR ENVC"/>
    <property type="match status" value="1"/>
</dbReference>
<dbReference type="RefSeq" id="WP_123212648.1">
    <property type="nucleotide sequence ID" value="NZ_RJVO01000008.1"/>
</dbReference>
<dbReference type="EMBL" id="RJVO01000008">
    <property type="protein sequence ID" value="ROH86659.1"/>
    <property type="molecule type" value="Genomic_DNA"/>
</dbReference>
<keyword evidence="5" id="KW-1185">Reference proteome</keyword>
<dbReference type="FunCoup" id="A0A3N0V1K3">
    <property type="interactions" value="98"/>
</dbReference>
<dbReference type="InParanoid" id="A0A3N0V1K3"/>
<gene>
    <name evidence="4" type="ORF">ED208_14520</name>
</gene>
<evidence type="ECO:0000256" key="1">
    <source>
        <dbReference type="SAM" id="Coils"/>
    </source>
</evidence>
<feature type="signal peptide" evidence="2">
    <location>
        <begin position="1"/>
        <end position="23"/>
    </location>
</feature>